<sequence length="95" mass="10704">MPRKIPQRTCLGCQAVKPKREMIRITRTPDGAVVVDPTGKKAGRGAYVCPSIECLEMAKKHKRFERALGVVPPPSVFEELRRQIEAMNESAETRR</sequence>
<organism evidence="2">
    <name type="scientific">Candidatus Fermentithermobacillus carboniphilus</name>
    <dbReference type="NCBI Taxonomy" id="3085328"/>
    <lineage>
        <taxon>Bacteria</taxon>
        <taxon>Bacillati</taxon>
        <taxon>Bacillota</taxon>
        <taxon>Candidatus Fermentithermobacillia</taxon>
        <taxon>Candidatus Fermentithermobacillales</taxon>
        <taxon>Candidatus Fermentithermobacillaceae</taxon>
        <taxon>Candidatus Fermentithermobacillus</taxon>
    </lineage>
</organism>
<evidence type="ECO:0000313" key="2">
    <source>
        <dbReference type="EMBL" id="QUL99045.1"/>
    </source>
</evidence>
<protein>
    <submittedName>
        <fullName evidence="2">YlxR family protein</fullName>
    </submittedName>
</protein>
<dbReference type="InterPro" id="IPR037465">
    <property type="entry name" value="YlxR"/>
</dbReference>
<name>A0AAT9LGT1_9FIRM</name>
<dbReference type="PANTHER" id="PTHR34215:SF1">
    <property type="entry name" value="YLXR DOMAIN-CONTAINING PROTEIN"/>
    <property type="match status" value="1"/>
</dbReference>
<dbReference type="PANTHER" id="PTHR34215">
    <property type="entry name" value="BLL0784 PROTEIN"/>
    <property type="match status" value="1"/>
</dbReference>
<evidence type="ECO:0000259" key="1">
    <source>
        <dbReference type="Pfam" id="PF04296"/>
    </source>
</evidence>
<dbReference type="Gene3D" id="3.30.1230.10">
    <property type="entry name" value="YlxR-like"/>
    <property type="match status" value="1"/>
</dbReference>
<dbReference type="InterPro" id="IPR035931">
    <property type="entry name" value="YlxR-like_sf"/>
</dbReference>
<reference evidence="2" key="1">
    <citation type="submission" date="2020-10" db="EMBL/GenBank/DDBJ databases">
        <authorList>
            <person name="Kadnikov V."/>
            <person name="Beletsky A.V."/>
            <person name="Mardanov A.V."/>
            <person name="Karnachuk O.V."/>
            <person name="Ravin N.V."/>
        </authorList>
    </citation>
    <scope>NUCLEOTIDE SEQUENCE</scope>
    <source>
        <strain evidence="2">Bu02</strain>
    </source>
</reference>
<feature type="domain" description="YlxR" evidence="1">
    <location>
        <begin position="8"/>
        <end position="81"/>
    </location>
</feature>
<dbReference type="KEGG" id="fcz:IMF26_02965"/>
<dbReference type="EMBL" id="CP062796">
    <property type="protein sequence ID" value="QUL99045.1"/>
    <property type="molecule type" value="Genomic_DNA"/>
</dbReference>
<accession>A0AAT9LGT1</accession>
<dbReference type="Pfam" id="PF04296">
    <property type="entry name" value="YlxR"/>
    <property type="match status" value="1"/>
</dbReference>
<reference evidence="2" key="2">
    <citation type="journal article" date="2023" name="Biology">
        <title>Prokaryotic Life Associated with Coal-Fire Gas Vents Revealed by Metagenomics.</title>
        <authorList>
            <person name="Kadnikov V.V."/>
            <person name="Mardanov A.V."/>
            <person name="Beletsky A.V."/>
            <person name="Karnachuk O.V."/>
            <person name="Ravin N.V."/>
        </authorList>
    </citation>
    <scope>NUCLEOTIDE SEQUENCE</scope>
    <source>
        <strain evidence="2">Bu02</strain>
    </source>
</reference>
<proteinExistence type="predicted"/>
<gene>
    <name evidence="2" type="ORF">IMF26_02965</name>
</gene>
<dbReference type="NCBIfam" id="NF047356">
    <property type="entry name" value="RNA_bind_RnpM"/>
    <property type="match status" value="1"/>
</dbReference>
<dbReference type="CDD" id="cd00279">
    <property type="entry name" value="YlxR"/>
    <property type="match status" value="1"/>
</dbReference>
<dbReference type="SUPFAM" id="SSF64376">
    <property type="entry name" value="YlxR-like"/>
    <property type="match status" value="1"/>
</dbReference>
<dbReference type="AlphaFoldDB" id="A0AAT9LGT1"/>
<dbReference type="InterPro" id="IPR007393">
    <property type="entry name" value="YlxR_dom"/>
</dbReference>